<dbReference type="AlphaFoldDB" id="A0A3B3QYW1"/>
<feature type="domain" description="PPIase FKBP-type" evidence="2">
    <location>
        <begin position="30"/>
        <end position="99"/>
    </location>
</feature>
<keyword evidence="4" id="KW-1185">Reference proteome</keyword>
<evidence type="ECO:0000313" key="3">
    <source>
        <dbReference type="Ensembl" id="ENSPKIP00000011328.1"/>
    </source>
</evidence>
<evidence type="ECO:0000259" key="2">
    <source>
        <dbReference type="PROSITE" id="PS50059"/>
    </source>
</evidence>
<reference evidence="3" key="1">
    <citation type="submission" date="2025-08" db="UniProtKB">
        <authorList>
            <consortium name="Ensembl"/>
        </authorList>
    </citation>
    <scope>IDENTIFICATION</scope>
</reference>
<proteinExistence type="predicted"/>
<dbReference type="EC" id="5.2.1.8" evidence="1"/>
<sequence>GAFKQQLASQKFGHTFPQKGANCSAFFSLQVFDSTHGRGKPLRLRLGAGKAVKGLEEGILGLQKGGRRLLVVPPCLGYGSQGIPNLVPANSTLIFETSIGLESTSISILHFIHLLDAFIQSILW</sequence>
<dbReference type="GO" id="GO:0030426">
    <property type="term" value="C:growth cone"/>
    <property type="evidence" value="ECO:0007669"/>
    <property type="project" value="TreeGrafter"/>
</dbReference>
<dbReference type="SUPFAM" id="SSF54534">
    <property type="entry name" value="FKBP-like"/>
    <property type="match status" value="1"/>
</dbReference>
<keyword evidence="1" id="KW-0413">Isomerase</keyword>
<accession>A0A3B3QYW1</accession>
<protein>
    <recommendedName>
        <fullName evidence="1">peptidylprolyl isomerase</fullName>
        <ecNumber evidence="1">5.2.1.8</ecNumber>
    </recommendedName>
</protein>
<evidence type="ECO:0000256" key="1">
    <source>
        <dbReference type="PROSITE-ProRule" id="PRU00277"/>
    </source>
</evidence>
<dbReference type="Ensembl" id="ENSPKIT00000023269.1">
    <property type="protein sequence ID" value="ENSPKIP00000011328.1"/>
    <property type="gene ID" value="ENSPKIG00000018450.1"/>
</dbReference>
<keyword evidence="1" id="KW-0697">Rotamase</keyword>
<dbReference type="PROSITE" id="PS50059">
    <property type="entry name" value="FKBP_PPIASE"/>
    <property type="match status" value="1"/>
</dbReference>
<dbReference type="PANTHER" id="PTHR44927">
    <property type="entry name" value="FK506-BINDING PROTEIN 15"/>
    <property type="match status" value="1"/>
</dbReference>
<reference evidence="3" key="2">
    <citation type="submission" date="2025-09" db="UniProtKB">
        <authorList>
            <consortium name="Ensembl"/>
        </authorList>
    </citation>
    <scope>IDENTIFICATION</scope>
</reference>
<dbReference type="InterPro" id="IPR046357">
    <property type="entry name" value="PPIase_dom_sf"/>
</dbReference>
<name>A0A3B3QYW1_9TELE</name>
<evidence type="ECO:0000313" key="4">
    <source>
        <dbReference type="Proteomes" id="UP000261540"/>
    </source>
</evidence>
<dbReference type="GO" id="GO:0003755">
    <property type="term" value="F:peptidyl-prolyl cis-trans isomerase activity"/>
    <property type="evidence" value="ECO:0007669"/>
    <property type="project" value="UniProtKB-KW"/>
</dbReference>
<dbReference type="Pfam" id="PF00254">
    <property type="entry name" value="FKBP_C"/>
    <property type="match status" value="1"/>
</dbReference>
<dbReference type="GeneTree" id="ENSGT00530000064286"/>
<dbReference type="Proteomes" id="UP000261540">
    <property type="component" value="Unplaced"/>
</dbReference>
<dbReference type="InterPro" id="IPR001179">
    <property type="entry name" value="PPIase_FKBP_dom"/>
</dbReference>
<comment type="catalytic activity">
    <reaction evidence="1">
        <text>[protein]-peptidylproline (omega=180) = [protein]-peptidylproline (omega=0)</text>
        <dbReference type="Rhea" id="RHEA:16237"/>
        <dbReference type="Rhea" id="RHEA-COMP:10747"/>
        <dbReference type="Rhea" id="RHEA-COMP:10748"/>
        <dbReference type="ChEBI" id="CHEBI:83833"/>
        <dbReference type="ChEBI" id="CHEBI:83834"/>
        <dbReference type="EC" id="5.2.1.8"/>
    </reaction>
</comment>
<dbReference type="Gene3D" id="3.10.50.40">
    <property type="match status" value="1"/>
</dbReference>
<organism evidence="3 4">
    <name type="scientific">Paramormyrops kingsleyae</name>
    <dbReference type="NCBI Taxonomy" id="1676925"/>
    <lineage>
        <taxon>Eukaryota</taxon>
        <taxon>Metazoa</taxon>
        <taxon>Chordata</taxon>
        <taxon>Craniata</taxon>
        <taxon>Vertebrata</taxon>
        <taxon>Euteleostomi</taxon>
        <taxon>Actinopterygii</taxon>
        <taxon>Neopterygii</taxon>
        <taxon>Teleostei</taxon>
        <taxon>Osteoglossocephala</taxon>
        <taxon>Osteoglossomorpha</taxon>
        <taxon>Osteoglossiformes</taxon>
        <taxon>Mormyridae</taxon>
        <taxon>Paramormyrops</taxon>
    </lineage>
</organism>
<dbReference type="PANTHER" id="PTHR44927:SF1">
    <property type="entry name" value="FK506-BINDING PROTEIN 15"/>
    <property type="match status" value="1"/>
</dbReference>